<reference evidence="2 3" key="1">
    <citation type="submission" date="2022-01" db="EMBL/GenBank/DDBJ databases">
        <authorList>
            <person name="Xiong W."/>
            <person name="Schranz E."/>
        </authorList>
    </citation>
    <scope>NUCLEOTIDE SEQUENCE [LARGE SCALE GENOMIC DNA]</scope>
</reference>
<feature type="transmembrane region" description="Helical" evidence="1">
    <location>
        <begin position="73"/>
        <end position="99"/>
    </location>
</feature>
<dbReference type="EMBL" id="CAKMRJ010005523">
    <property type="protein sequence ID" value="CAH1447548.1"/>
    <property type="molecule type" value="Genomic_DNA"/>
</dbReference>
<keyword evidence="1" id="KW-0812">Transmembrane</keyword>
<dbReference type="AlphaFoldDB" id="A0AAU9PB75"/>
<evidence type="ECO:0008006" key="4">
    <source>
        <dbReference type="Google" id="ProtNLM"/>
    </source>
</evidence>
<dbReference type="Proteomes" id="UP001157418">
    <property type="component" value="Unassembled WGS sequence"/>
</dbReference>
<name>A0AAU9PB75_9ASTR</name>
<organism evidence="2 3">
    <name type="scientific">Lactuca virosa</name>
    <dbReference type="NCBI Taxonomy" id="75947"/>
    <lineage>
        <taxon>Eukaryota</taxon>
        <taxon>Viridiplantae</taxon>
        <taxon>Streptophyta</taxon>
        <taxon>Embryophyta</taxon>
        <taxon>Tracheophyta</taxon>
        <taxon>Spermatophyta</taxon>
        <taxon>Magnoliopsida</taxon>
        <taxon>eudicotyledons</taxon>
        <taxon>Gunneridae</taxon>
        <taxon>Pentapetalae</taxon>
        <taxon>asterids</taxon>
        <taxon>campanulids</taxon>
        <taxon>Asterales</taxon>
        <taxon>Asteraceae</taxon>
        <taxon>Cichorioideae</taxon>
        <taxon>Cichorieae</taxon>
        <taxon>Lactucinae</taxon>
        <taxon>Lactuca</taxon>
    </lineage>
</organism>
<proteinExistence type="predicted"/>
<protein>
    <recommendedName>
        <fullName evidence="4">SPX domain-containing protein</fullName>
    </recommendedName>
</protein>
<evidence type="ECO:0000313" key="3">
    <source>
        <dbReference type="Proteomes" id="UP001157418"/>
    </source>
</evidence>
<evidence type="ECO:0000256" key="1">
    <source>
        <dbReference type="SAM" id="Phobius"/>
    </source>
</evidence>
<keyword evidence="3" id="KW-1185">Reference proteome</keyword>
<gene>
    <name evidence="2" type="ORF">LVIROSA_LOCUS33150</name>
</gene>
<evidence type="ECO:0000313" key="2">
    <source>
        <dbReference type="EMBL" id="CAH1447548.1"/>
    </source>
</evidence>
<comment type="caution">
    <text evidence="2">The sequence shown here is derived from an EMBL/GenBank/DDBJ whole genome shotgun (WGS) entry which is preliminary data.</text>
</comment>
<sequence>MSFPPPPSPDSINSVEFLNYNDLHSILCDYGEKIEANRSEMQRMKEELAQDFIFYRVDHISLQRKLEDHDRKFQALVLVMGGMMVAMLRIMVVLLHTVMKLG</sequence>
<accession>A0AAU9PB75</accession>
<keyword evidence="1" id="KW-1133">Transmembrane helix</keyword>
<keyword evidence="1" id="KW-0472">Membrane</keyword>